<dbReference type="Proteomes" id="UP001231924">
    <property type="component" value="Unassembled WGS sequence"/>
</dbReference>
<accession>A0ABT7MIK5</accession>
<sequence>MVAEDAPPGADCTVAWGAPEPLGAVALAGGAVVCELGYSSALSGGALDGALSDPAGAALEEGGASADHGEALGPGTSTCTFGGAPFGCGITMIGPTRTGPTCTGPTVTGAGSPSVVPAGLVVGVAPGAGVVEAWAEREGSGTSTREVLAGGKASGWDEVIGGEACFEGAVPFV</sequence>
<evidence type="ECO:0000313" key="2">
    <source>
        <dbReference type="Proteomes" id="UP001231924"/>
    </source>
</evidence>
<dbReference type="EMBL" id="JASVWF010000011">
    <property type="protein sequence ID" value="MDL5160475.1"/>
    <property type="molecule type" value="Genomic_DNA"/>
</dbReference>
<name>A0ABT7MIK5_9PSEU</name>
<reference evidence="1 2" key="1">
    <citation type="submission" date="2023-06" db="EMBL/GenBank/DDBJ databases">
        <title>Actinomycetospora Odt1-22.</title>
        <authorList>
            <person name="Supong K."/>
        </authorList>
    </citation>
    <scope>NUCLEOTIDE SEQUENCE [LARGE SCALE GENOMIC DNA]</scope>
    <source>
        <strain evidence="1 2">Odt1-22</strain>
    </source>
</reference>
<dbReference type="RefSeq" id="WP_286057078.1">
    <property type="nucleotide sequence ID" value="NZ_JASVWF010000011.1"/>
</dbReference>
<keyword evidence="2" id="KW-1185">Reference proteome</keyword>
<comment type="caution">
    <text evidence="1">The sequence shown here is derived from an EMBL/GenBank/DDBJ whole genome shotgun (WGS) entry which is preliminary data.</text>
</comment>
<proteinExistence type="predicted"/>
<organism evidence="1 2">
    <name type="scientific">Actinomycetospora termitidis</name>
    <dbReference type="NCBI Taxonomy" id="3053470"/>
    <lineage>
        <taxon>Bacteria</taxon>
        <taxon>Bacillati</taxon>
        <taxon>Actinomycetota</taxon>
        <taxon>Actinomycetes</taxon>
        <taxon>Pseudonocardiales</taxon>
        <taxon>Pseudonocardiaceae</taxon>
        <taxon>Actinomycetospora</taxon>
    </lineage>
</organism>
<evidence type="ECO:0000313" key="1">
    <source>
        <dbReference type="EMBL" id="MDL5160475.1"/>
    </source>
</evidence>
<gene>
    <name evidence="1" type="ORF">QRT03_31225</name>
</gene>
<protein>
    <submittedName>
        <fullName evidence="1">Uncharacterized protein</fullName>
    </submittedName>
</protein>